<reference evidence="8" key="1">
    <citation type="journal article" date="2014" name="Int. J. Syst. Evol. Microbiol.">
        <title>Complete genome of a new Firmicutes species belonging to the dominant human colonic microbiota ('Ruminococcus bicirculans') reveals two chromosomes and a selective capacity to utilize plant glucans.</title>
        <authorList>
            <consortium name="NISC Comparative Sequencing Program"/>
            <person name="Wegmann U."/>
            <person name="Louis P."/>
            <person name="Goesmann A."/>
            <person name="Henrissat B."/>
            <person name="Duncan S.H."/>
            <person name="Flint H.J."/>
        </authorList>
    </citation>
    <scope>NUCLEOTIDE SEQUENCE</scope>
    <source>
        <strain evidence="8">NBRC 108216</strain>
    </source>
</reference>
<dbReference type="InterPro" id="IPR036396">
    <property type="entry name" value="Cyt_P450_sf"/>
</dbReference>
<keyword evidence="2 7" id="KW-0349">Heme</keyword>
<proteinExistence type="inferred from homology"/>
<evidence type="ECO:0000256" key="6">
    <source>
        <dbReference type="ARBA" id="ARBA00023033"/>
    </source>
</evidence>
<dbReference type="SUPFAM" id="SSF48264">
    <property type="entry name" value="Cytochrome P450"/>
    <property type="match status" value="1"/>
</dbReference>
<comment type="similarity">
    <text evidence="1 7">Belongs to the cytochrome P450 family.</text>
</comment>
<protein>
    <submittedName>
        <fullName evidence="8">Cytochrome P450</fullName>
    </submittedName>
</protein>
<dbReference type="RefSeq" id="WP_371398591.1">
    <property type="nucleotide sequence ID" value="NZ_CP163424.1"/>
</dbReference>
<dbReference type="EMBL" id="BSNJ01000002">
    <property type="protein sequence ID" value="GLQ19968.1"/>
    <property type="molecule type" value="Genomic_DNA"/>
</dbReference>
<evidence type="ECO:0000256" key="5">
    <source>
        <dbReference type="ARBA" id="ARBA00023004"/>
    </source>
</evidence>
<organism evidence="8 9">
    <name type="scientific">Algimonas porphyrae</name>
    <dbReference type="NCBI Taxonomy" id="1128113"/>
    <lineage>
        <taxon>Bacteria</taxon>
        <taxon>Pseudomonadati</taxon>
        <taxon>Pseudomonadota</taxon>
        <taxon>Alphaproteobacteria</taxon>
        <taxon>Maricaulales</taxon>
        <taxon>Robiginitomaculaceae</taxon>
        <taxon>Algimonas</taxon>
    </lineage>
</organism>
<keyword evidence="6 7" id="KW-0503">Monooxygenase</keyword>
<dbReference type="PROSITE" id="PS00086">
    <property type="entry name" value="CYTOCHROME_P450"/>
    <property type="match status" value="1"/>
</dbReference>
<dbReference type="InterPro" id="IPR017972">
    <property type="entry name" value="Cyt_P450_CS"/>
</dbReference>
<dbReference type="InterPro" id="IPR050196">
    <property type="entry name" value="Cytochrome_P450_Monoox"/>
</dbReference>
<gene>
    <name evidence="8" type="ORF">GCM10007854_09230</name>
</gene>
<evidence type="ECO:0000256" key="7">
    <source>
        <dbReference type="RuleBase" id="RU000461"/>
    </source>
</evidence>
<keyword evidence="9" id="KW-1185">Reference proteome</keyword>
<dbReference type="Proteomes" id="UP001161390">
    <property type="component" value="Unassembled WGS sequence"/>
</dbReference>
<sequence>MSVAHKQATAQETNMATARHDYRFRPEPLWENGRFVPPTIVPIETAVSDWDWIDWLRYMRESSRNPLHGVTHMALTEFDEIATGMGAIFFTPTRPETVREAFVEKSGSLRHSKIRNAILKPALREGLLTAEGERWRQDRRALAPLFTPRHVNGYADGIRNSAGPHIARLLETDTIDFGAAMVDLTYQVLSDVMFSGELDGGRTANLREIDRFLSSMGRPDPLDFTRLPEWIPRPTRIGRMGIVKRMRRQVRELAESRLTRIADGAAVPDDLLSLILSIKGDDDRPFTMEQIEDQMITFIAAGHETTSRALTFLFYLLSQDDAARTRLETECDALDITRPAIEWAAALPFTYACFEEAMRLYPPAPFLSRELKQPETLGEHDLPTGSVVFGSLWALHRHRALWDQPDAFVPERFLPDVRDRIGRFQYLPFGLGPHICIGARFAQLEAIVLTALIARQFRLTLIGDHPWPIARVTIRPEKPLMMQIERRSQG</sequence>
<dbReference type="Gene3D" id="1.10.630.10">
    <property type="entry name" value="Cytochrome P450"/>
    <property type="match status" value="1"/>
</dbReference>
<dbReference type="InterPro" id="IPR002401">
    <property type="entry name" value="Cyt_P450_E_grp-I"/>
</dbReference>
<dbReference type="InterPro" id="IPR001128">
    <property type="entry name" value="Cyt_P450"/>
</dbReference>
<evidence type="ECO:0000256" key="3">
    <source>
        <dbReference type="ARBA" id="ARBA00022723"/>
    </source>
</evidence>
<keyword evidence="5 7" id="KW-0408">Iron</keyword>
<evidence type="ECO:0000256" key="1">
    <source>
        <dbReference type="ARBA" id="ARBA00010617"/>
    </source>
</evidence>
<evidence type="ECO:0000256" key="2">
    <source>
        <dbReference type="ARBA" id="ARBA00022617"/>
    </source>
</evidence>
<evidence type="ECO:0000256" key="4">
    <source>
        <dbReference type="ARBA" id="ARBA00023002"/>
    </source>
</evidence>
<keyword evidence="4 7" id="KW-0560">Oxidoreductase</keyword>
<reference evidence="8" key="2">
    <citation type="submission" date="2023-01" db="EMBL/GenBank/DDBJ databases">
        <title>Draft genome sequence of Algimonas porphyrae strain NBRC 108216.</title>
        <authorList>
            <person name="Sun Q."/>
            <person name="Mori K."/>
        </authorList>
    </citation>
    <scope>NUCLEOTIDE SEQUENCE</scope>
    <source>
        <strain evidence="8">NBRC 108216</strain>
    </source>
</reference>
<comment type="caution">
    <text evidence="8">The sequence shown here is derived from an EMBL/GenBank/DDBJ whole genome shotgun (WGS) entry which is preliminary data.</text>
</comment>
<dbReference type="Pfam" id="PF00067">
    <property type="entry name" value="p450"/>
    <property type="match status" value="1"/>
</dbReference>
<dbReference type="PANTHER" id="PTHR24291">
    <property type="entry name" value="CYTOCHROME P450 FAMILY 4"/>
    <property type="match status" value="1"/>
</dbReference>
<dbReference type="PANTHER" id="PTHR24291:SF50">
    <property type="entry name" value="BIFUNCTIONAL ALBAFLAVENONE MONOOXYGENASE_TERPENE SYNTHASE"/>
    <property type="match status" value="1"/>
</dbReference>
<evidence type="ECO:0000313" key="9">
    <source>
        <dbReference type="Proteomes" id="UP001161390"/>
    </source>
</evidence>
<evidence type="ECO:0000313" key="8">
    <source>
        <dbReference type="EMBL" id="GLQ19968.1"/>
    </source>
</evidence>
<accession>A0ABQ5UXC7</accession>
<keyword evidence="3 7" id="KW-0479">Metal-binding</keyword>
<dbReference type="PRINTS" id="PR00463">
    <property type="entry name" value="EP450I"/>
</dbReference>
<dbReference type="PRINTS" id="PR00385">
    <property type="entry name" value="P450"/>
</dbReference>
<name>A0ABQ5UXC7_9PROT</name>